<evidence type="ECO:0000313" key="6">
    <source>
        <dbReference type="EMBL" id="ERN00016.1"/>
    </source>
</evidence>
<keyword evidence="7" id="KW-1185">Reference proteome</keyword>
<gene>
    <name evidence="6" type="ORF">AMTR_s00105p00025610</name>
</gene>
<protein>
    <submittedName>
        <fullName evidence="6">Uncharacterized protein</fullName>
    </submittedName>
</protein>
<dbReference type="AlphaFoldDB" id="W1NXL2"/>
<feature type="region of interest" description="Disordered" evidence="5">
    <location>
        <begin position="38"/>
        <end position="57"/>
    </location>
</feature>
<keyword evidence="1" id="KW-0805">Transcription regulation</keyword>
<evidence type="ECO:0000256" key="1">
    <source>
        <dbReference type="ARBA" id="ARBA00023015"/>
    </source>
</evidence>
<dbReference type="OMA" id="SKMIQIE"/>
<evidence type="ECO:0000256" key="3">
    <source>
        <dbReference type="ARBA" id="ARBA00023163"/>
    </source>
</evidence>
<keyword evidence="4" id="KW-0539">Nucleus</keyword>
<feature type="region of interest" description="Disordered" evidence="5">
    <location>
        <begin position="121"/>
        <end position="143"/>
    </location>
</feature>
<evidence type="ECO:0000256" key="2">
    <source>
        <dbReference type="ARBA" id="ARBA00023125"/>
    </source>
</evidence>
<dbReference type="PANTHER" id="PTHR46621:SF1">
    <property type="entry name" value="SNRNA-ACTIVATING PROTEIN COMPLEX SUBUNIT 4"/>
    <property type="match status" value="1"/>
</dbReference>
<dbReference type="eggNOG" id="KOG0048">
    <property type="taxonomic scope" value="Eukaryota"/>
</dbReference>
<evidence type="ECO:0000313" key="7">
    <source>
        <dbReference type="Proteomes" id="UP000017836"/>
    </source>
</evidence>
<dbReference type="Gramene" id="ERN00016">
    <property type="protein sequence ID" value="ERN00016"/>
    <property type="gene ID" value="AMTR_s00105p00025610"/>
</dbReference>
<sequence length="397" mass="44723">MAPSCYGDDKEEEVSSHGSEDQLEDDLDALRRACLLSGRDASVSSDSPDKSESEEVDDLAIVRMLQQRFSLPSTMDLTKVDGAEGTEVSDDYDEDDMEILRSVQRRFGWYQLDDSMQKASVANAPENIPESQTDREGSMEDVSSSRALVPCSSGYSGETHFENLSASFIRRDPEDVNPEGISYSSSALSLKYSSFPKTARVFFEALKKNRLCQKFLRSKMIQIEALIDENRELKRRVTCLRDFQLACKRHSGRLLGQESDARVMLISLPRIVRKTKDKDGKAGMSLGPAENSHIPIFNIVRRKLPTEDRKLWSTVERESLIKGIKQQVQQCLLQNAMQVYSSEVASGDPNHLDSIIAEISNLEITPQKIRTFLPMVDWERLATMYVKGRTGAECEAR</sequence>
<dbReference type="EMBL" id="KI394961">
    <property type="protein sequence ID" value="ERN00016.1"/>
    <property type="molecule type" value="Genomic_DNA"/>
</dbReference>
<accession>W1NXL2</accession>
<reference evidence="7" key="1">
    <citation type="journal article" date="2013" name="Science">
        <title>The Amborella genome and the evolution of flowering plants.</title>
        <authorList>
            <consortium name="Amborella Genome Project"/>
        </authorList>
    </citation>
    <scope>NUCLEOTIDE SEQUENCE [LARGE SCALE GENOMIC DNA]</scope>
</reference>
<dbReference type="InterPro" id="IPR051575">
    <property type="entry name" value="Myb-like_DNA-bd"/>
</dbReference>
<evidence type="ECO:0000256" key="5">
    <source>
        <dbReference type="SAM" id="MobiDB-lite"/>
    </source>
</evidence>
<name>W1NXL2_AMBTC</name>
<keyword evidence="3" id="KW-0804">Transcription</keyword>
<evidence type="ECO:0000256" key="4">
    <source>
        <dbReference type="ARBA" id="ARBA00023242"/>
    </source>
</evidence>
<dbReference type="PANTHER" id="PTHR46621">
    <property type="entry name" value="SNRNA-ACTIVATING PROTEIN COMPLEX SUBUNIT 4"/>
    <property type="match status" value="1"/>
</dbReference>
<feature type="region of interest" description="Disordered" evidence="5">
    <location>
        <begin position="1"/>
        <end position="24"/>
    </location>
</feature>
<keyword evidence="2" id="KW-0238">DNA-binding</keyword>
<dbReference type="Proteomes" id="UP000017836">
    <property type="component" value="Unassembled WGS sequence"/>
</dbReference>
<organism evidence="6 7">
    <name type="scientific">Amborella trichopoda</name>
    <dbReference type="NCBI Taxonomy" id="13333"/>
    <lineage>
        <taxon>Eukaryota</taxon>
        <taxon>Viridiplantae</taxon>
        <taxon>Streptophyta</taxon>
        <taxon>Embryophyta</taxon>
        <taxon>Tracheophyta</taxon>
        <taxon>Spermatophyta</taxon>
        <taxon>Magnoliopsida</taxon>
        <taxon>Amborellales</taxon>
        <taxon>Amborellaceae</taxon>
        <taxon>Amborella</taxon>
    </lineage>
</organism>
<proteinExistence type="predicted"/>
<dbReference type="HOGENOM" id="CLU_695122_0_0_1"/>
<dbReference type="GO" id="GO:0003677">
    <property type="term" value="F:DNA binding"/>
    <property type="evidence" value="ECO:0007669"/>
    <property type="project" value="UniProtKB-KW"/>
</dbReference>